<protein>
    <submittedName>
        <fullName evidence="2">Uncharacterized protein</fullName>
    </submittedName>
</protein>
<keyword evidence="3" id="KW-1185">Reference proteome</keyword>
<reference evidence="2 3" key="1">
    <citation type="journal article" date="2019" name="Sci. Rep.">
        <title>Orb-weaving spider Araneus ventricosus genome elucidates the spidroin gene catalogue.</title>
        <authorList>
            <person name="Kono N."/>
            <person name="Nakamura H."/>
            <person name="Ohtoshi R."/>
            <person name="Moran D.A.P."/>
            <person name="Shinohara A."/>
            <person name="Yoshida Y."/>
            <person name="Fujiwara M."/>
            <person name="Mori M."/>
            <person name="Tomita M."/>
            <person name="Arakawa K."/>
        </authorList>
    </citation>
    <scope>NUCLEOTIDE SEQUENCE [LARGE SCALE GENOMIC DNA]</scope>
</reference>
<evidence type="ECO:0000313" key="2">
    <source>
        <dbReference type="EMBL" id="GBM01347.1"/>
    </source>
</evidence>
<feature type="compositionally biased region" description="Basic and acidic residues" evidence="1">
    <location>
        <begin position="89"/>
        <end position="110"/>
    </location>
</feature>
<accession>A0A4Y2CCA6</accession>
<organism evidence="2 3">
    <name type="scientific">Araneus ventricosus</name>
    <name type="common">Orbweaver spider</name>
    <name type="synonym">Epeira ventricosa</name>
    <dbReference type="NCBI Taxonomy" id="182803"/>
    <lineage>
        <taxon>Eukaryota</taxon>
        <taxon>Metazoa</taxon>
        <taxon>Ecdysozoa</taxon>
        <taxon>Arthropoda</taxon>
        <taxon>Chelicerata</taxon>
        <taxon>Arachnida</taxon>
        <taxon>Araneae</taxon>
        <taxon>Araneomorphae</taxon>
        <taxon>Entelegynae</taxon>
        <taxon>Araneoidea</taxon>
        <taxon>Araneidae</taxon>
        <taxon>Araneus</taxon>
    </lineage>
</organism>
<evidence type="ECO:0000256" key="1">
    <source>
        <dbReference type="SAM" id="MobiDB-lite"/>
    </source>
</evidence>
<feature type="region of interest" description="Disordered" evidence="1">
    <location>
        <begin position="78"/>
        <end position="110"/>
    </location>
</feature>
<name>A0A4Y2CCA6_ARAVE</name>
<dbReference type="EMBL" id="BGPR01000168">
    <property type="protein sequence ID" value="GBM01347.1"/>
    <property type="molecule type" value="Genomic_DNA"/>
</dbReference>
<dbReference type="AlphaFoldDB" id="A0A4Y2CCA6"/>
<proteinExistence type="predicted"/>
<comment type="caution">
    <text evidence="2">The sequence shown here is derived from an EMBL/GenBank/DDBJ whole genome shotgun (WGS) entry which is preliminary data.</text>
</comment>
<dbReference type="Proteomes" id="UP000499080">
    <property type="component" value="Unassembled WGS sequence"/>
</dbReference>
<sequence>MHIANQFITGVLGVRINLFIILKGKSENRKNLEVERDKLTGRRKSCWRMITKAPKERINEPQGWKERWHVSSDAIWHEERDGKLSPGERTPKDRKLKENAISHGTRFDVP</sequence>
<evidence type="ECO:0000313" key="3">
    <source>
        <dbReference type="Proteomes" id="UP000499080"/>
    </source>
</evidence>
<gene>
    <name evidence="2" type="ORF">AVEN_135773_1</name>
</gene>